<dbReference type="RefSeq" id="WP_032089120.1">
    <property type="nucleotide sequence ID" value="NZ_FMAU01000002.1"/>
</dbReference>
<dbReference type="OrthoDB" id="2474248at2"/>
<gene>
    <name evidence="1" type="ORF">GA0061094_1867</name>
</gene>
<sequence length="86" mass="9754">MNNNFFKNLEQKTGVNMNEVLELANSLQNANFKDEATVRKVIKRVSKIANKPVNKEMEDKIVKSIVNDGKQLDFGTISNMLNKGKK</sequence>
<organism evidence="1 2">
    <name type="scientific">[Bacillus] enclensis</name>
    <dbReference type="NCBI Taxonomy" id="1402860"/>
    <lineage>
        <taxon>Bacteria</taxon>
        <taxon>Bacillati</taxon>
        <taxon>Bacillota</taxon>
        <taxon>Bacilli</taxon>
        <taxon>Bacillales</taxon>
        <taxon>Bacillaceae</taxon>
        <taxon>Rossellomorea</taxon>
    </lineage>
</organism>
<dbReference type="InterPro" id="IPR025942">
    <property type="entry name" value="SpoVIF"/>
</dbReference>
<dbReference type="EMBL" id="FMAU01000002">
    <property type="protein sequence ID" value="SCC01575.1"/>
    <property type="molecule type" value="Genomic_DNA"/>
</dbReference>
<name>A0A0V8HJA5_9BACI</name>
<dbReference type="Pfam" id="PF14069">
    <property type="entry name" value="SpoVIF"/>
    <property type="match status" value="1"/>
</dbReference>
<protein>
    <submittedName>
        <fullName evidence="1">Stage VI sporulation protein F</fullName>
    </submittedName>
</protein>
<accession>A0A0V8HJA5</accession>
<dbReference type="Proteomes" id="UP000181997">
    <property type="component" value="Unassembled WGS sequence"/>
</dbReference>
<keyword evidence="2" id="KW-1185">Reference proteome</keyword>
<proteinExistence type="predicted"/>
<evidence type="ECO:0000313" key="2">
    <source>
        <dbReference type="Proteomes" id="UP000181997"/>
    </source>
</evidence>
<dbReference type="AlphaFoldDB" id="A0A0V8HJA5"/>
<evidence type="ECO:0000313" key="1">
    <source>
        <dbReference type="EMBL" id="SCC01575.1"/>
    </source>
</evidence>
<reference evidence="2" key="1">
    <citation type="submission" date="2016-08" db="EMBL/GenBank/DDBJ databases">
        <authorList>
            <person name="Varghese N."/>
            <person name="Submissions Spin"/>
        </authorList>
    </citation>
    <scope>NUCLEOTIDE SEQUENCE [LARGE SCALE GENOMIC DNA]</scope>
    <source>
        <strain evidence="2">SGD-1123</strain>
    </source>
</reference>